<evidence type="ECO:0000313" key="2">
    <source>
        <dbReference type="EMBL" id="CBT76425.1"/>
    </source>
</evidence>
<feature type="domain" description="N-acetyltransferase" evidence="1">
    <location>
        <begin position="9"/>
        <end position="156"/>
    </location>
</feature>
<gene>
    <name evidence="2" type="ordered locus">AARI_22050</name>
</gene>
<name>A0ABP1U3B3_GLUAR</name>
<dbReference type="GeneID" id="303185796"/>
<dbReference type="SUPFAM" id="SSF55729">
    <property type="entry name" value="Acyl-CoA N-acyltransferases (Nat)"/>
    <property type="match status" value="1"/>
</dbReference>
<reference evidence="3" key="1">
    <citation type="journal article" date="2010" name="PLoS ONE">
        <title>The Arthrobacter arilaitensis Re117 genome sequence reveals its genetic adaptation to the surface of cheese.</title>
        <authorList>
            <person name="Monnet C."/>
            <person name="Loux V."/>
            <person name="Gibrat J.F."/>
            <person name="Spinnler E."/>
            <person name="Barbe V."/>
            <person name="Vacherie B."/>
            <person name="Gavory F."/>
            <person name="Gourbeyre E."/>
            <person name="Siguier P."/>
            <person name="Chandler M."/>
            <person name="Elleuch R."/>
            <person name="Irlinger F."/>
            <person name="Vallaeys T."/>
        </authorList>
    </citation>
    <scope>NUCLEOTIDE SEQUENCE</scope>
    <source>
        <strain evidence="3">DSM 16368 / CIP 108037 / IAM 15318 / JCM 13566 / Re117</strain>
    </source>
</reference>
<keyword evidence="3" id="KW-1185">Reference proteome</keyword>
<organism evidence="2 3">
    <name type="scientific">Glutamicibacter arilaitensis (strain DSM 16368 / CIP 108037 / IAM 15318 / JCM 13566 / NCIMB 14258 / Re117)</name>
    <name type="common">Arthrobacter arilaitensis</name>
    <dbReference type="NCBI Taxonomy" id="861360"/>
    <lineage>
        <taxon>Bacteria</taxon>
        <taxon>Bacillati</taxon>
        <taxon>Actinomycetota</taxon>
        <taxon>Actinomycetes</taxon>
        <taxon>Micrococcales</taxon>
        <taxon>Micrococcaceae</taxon>
        <taxon>Glutamicibacter</taxon>
    </lineage>
</organism>
<dbReference type="GO" id="GO:0016746">
    <property type="term" value="F:acyltransferase activity"/>
    <property type="evidence" value="ECO:0007669"/>
    <property type="project" value="UniProtKB-KW"/>
</dbReference>
<dbReference type="Gene3D" id="3.40.630.30">
    <property type="match status" value="1"/>
</dbReference>
<dbReference type="InterPro" id="IPR000182">
    <property type="entry name" value="GNAT_dom"/>
</dbReference>
<dbReference type="PROSITE" id="PS51186">
    <property type="entry name" value="GNAT"/>
    <property type="match status" value="1"/>
</dbReference>
<sequence>MEPTPLAAAKDHPVPGEVARLLATVPQWFGQAESNAKYIQAARSMETWTVRDARGTVLGVLLAQRHYQHSAEIHLMVVDRAHHGKGIGTALFAAVEAEALAGGARLLQVKTLGPSHPDAGYAKTRRFYEKQGFLPLEETDLWGAGTPCLIMIKPLGDRQEKVNQDG</sequence>
<dbReference type="RefSeq" id="WP_013349548.1">
    <property type="nucleotide sequence ID" value="NC_014550.1"/>
</dbReference>
<dbReference type="CDD" id="cd04301">
    <property type="entry name" value="NAT_SF"/>
    <property type="match status" value="1"/>
</dbReference>
<accession>A0ABP1U3B3</accession>
<keyword evidence="2" id="KW-0808">Transferase</keyword>
<dbReference type="Pfam" id="PF00583">
    <property type="entry name" value="Acetyltransf_1"/>
    <property type="match status" value="1"/>
</dbReference>
<dbReference type="EC" id="2.3.-.-" evidence="2"/>
<keyword evidence="2" id="KW-0012">Acyltransferase</keyword>
<dbReference type="EMBL" id="FQ311875">
    <property type="protein sequence ID" value="CBT76425.1"/>
    <property type="molecule type" value="Genomic_DNA"/>
</dbReference>
<dbReference type="Proteomes" id="UP000006878">
    <property type="component" value="Chromosome"/>
</dbReference>
<protein>
    <submittedName>
        <fullName evidence="2">GNAT-family acetyltransferase</fullName>
        <ecNumber evidence="2">2.3.-.-</ecNumber>
    </submittedName>
</protein>
<evidence type="ECO:0000259" key="1">
    <source>
        <dbReference type="PROSITE" id="PS51186"/>
    </source>
</evidence>
<proteinExistence type="predicted"/>
<evidence type="ECO:0000313" key="3">
    <source>
        <dbReference type="Proteomes" id="UP000006878"/>
    </source>
</evidence>
<dbReference type="InterPro" id="IPR016181">
    <property type="entry name" value="Acyl_CoA_acyltransferase"/>
</dbReference>
<reference evidence="3" key="2">
    <citation type="submission" date="2010-07" db="EMBL/GenBank/DDBJ databases">
        <title>Complete genome sequence of Arthrobacter arilaitensis (strain DSM 16368 / CIP 108037 / JCM 13566 / Re117).</title>
        <authorList>
            <person name="Genoscope."/>
        </authorList>
    </citation>
    <scope>NUCLEOTIDE SEQUENCE [LARGE SCALE GENOMIC DNA]</scope>
    <source>
        <strain evidence="3">DSM 16368 / CIP 108037 / IAM 15318 / JCM 13566 / Re117</strain>
    </source>
</reference>